<sequence>MPESSCAEQPTNRPLTEEEFRQRNNAYRRAHYQKHKTKEQAASRQRYHDRKAARRTAIPPSPTTLQPNATSSSPPSHPPQPYESSNQFFEDQISIIRRRADQFCQICDSVQSLLQTDHINCMTLIQCKEQDVALEIHRSYVVEACADLVEITRLYSESGNSQWLPPAWKESFRLHDVLIECIRTLDSHHTALNHHIMQQWGRSDDGDLLPERRLRYEMEDGDAHTGAPTGGISVLPPRVAKRKNGKVIQRTSTEASTAL</sequence>
<dbReference type="Proteomes" id="UP000054166">
    <property type="component" value="Unassembled WGS sequence"/>
</dbReference>
<feature type="compositionally biased region" description="Basic residues" evidence="1">
    <location>
        <begin position="45"/>
        <end position="54"/>
    </location>
</feature>
<keyword evidence="3" id="KW-1185">Reference proteome</keyword>
<evidence type="ECO:0000256" key="1">
    <source>
        <dbReference type="SAM" id="MobiDB-lite"/>
    </source>
</evidence>
<feature type="compositionally biased region" description="Polar residues" evidence="1">
    <location>
        <begin position="249"/>
        <end position="259"/>
    </location>
</feature>
<dbReference type="InParanoid" id="A0A0C3EUS0"/>
<organism evidence="2 3">
    <name type="scientific">Piloderma croceum (strain F 1598)</name>
    <dbReference type="NCBI Taxonomy" id="765440"/>
    <lineage>
        <taxon>Eukaryota</taxon>
        <taxon>Fungi</taxon>
        <taxon>Dikarya</taxon>
        <taxon>Basidiomycota</taxon>
        <taxon>Agaricomycotina</taxon>
        <taxon>Agaricomycetes</taxon>
        <taxon>Agaricomycetidae</taxon>
        <taxon>Atheliales</taxon>
        <taxon>Atheliaceae</taxon>
        <taxon>Piloderma</taxon>
    </lineage>
</organism>
<name>A0A0C3EUS0_PILCF</name>
<accession>A0A0C3EUS0</accession>
<evidence type="ECO:0000313" key="2">
    <source>
        <dbReference type="EMBL" id="KIM71789.1"/>
    </source>
</evidence>
<evidence type="ECO:0000313" key="3">
    <source>
        <dbReference type="Proteomes" id="UP000054166"/>
    </source>
</evidence>
<reference evidence="2 3" key="1">
    <citation type="submission" date="2014-04" db="EMBL/GenBank/DDBJ databases">
        <authorList>
            <consortium name="DOE Joint Genome Institute"/>
            <person name="Kuo A."/>
            <person name="Tarkka M."/>
            <person name="Buscot F."/>
            <person name="Kohler A."/>
            <person name="Nagy L.G."/>
            <person name="Floudas D."/>
            <person name="Copeland A."/>
            <person name="Barry K.W."/>
            <person name="Cichocki N."/>
            <person name="Veneault-Fourrey C."/>
            <person name="LaButti K."/>
            <person name="Lindquist E.A."/>
            <person name="Lipzen A."/>
            <person name="Lundell T."/>
            <person name="Morin E."/>
            <person name="Murat C."/>
            <person name="Sun H."/>
            <person name="Tunlid A."/>
            <person name="Henrissat B."/>
            <person name="Grigoriev I.V."/>
            <person name="Hibbett D.S."/>
            <person name="Martin F."/>
            <person name="Nordberg H.P."/>
            <person name="Cantor M.N."/>
            <person name="Hua S.X."/>
        </authorList>
    </citation>
    <scope>NUCLEOTIDE SEQUENCE [LARGE SCALE GENOMIC DNA]</scope>
    <source>
        <strain evidence="2 3">F 1598</strain>
    </source>
</reference>
<gene>
    <name evidence="2" type="ORF">PILCRDRAFT_830124</name>
</gene>
<proteinExistence type="predicted"/>
<dbReference type="HOGENOM" id="CLU_1074067_0_0_1"/>
<protein>
    <submittedName>
        <fullName evidence="2">Uncharacterized protein</fullName>
    </submittedName>
</protein>
<feature type="region of interest" description="Disordered" evidence="1">
    <location>
        <begin position="220"/>
        <end position="259"/>
    </location>
</feature>
<feature type="compositionally biased region" description="Basic residues" evidence="1">
    <location>
        <begin position="26"/>
        <end position="37"/>
    </location>
</feature>
<dbReference type="AlphaFoldDB" id="A0A0C3EUS0"/>
<reference evidence="3" key="2">
    <citation type="submission" date="2015-01" db="EMBL/GenBank/DDBJ databases">
        <title>Evolutionary Origins and Diversification of the Mycorrhizal Mutualists.</title>
        <authorList>
            <consortium name="DOE Joint Genome Institute"/>
            <consortium name="Mycorrhizal Genomics Consortium"/>
            <person name="Kohler A."/>
            <person name="Kuo A."/>
            <person name="Nagy L.G."/>
            <person name="Floudas D."/>
            <person name="Copeland A."/>
            <person name="Barry K.W."/>
            <person name="Cichocki N."/>
            <person name="Veneault-Fourrey C."/>
            <person name="LaButti K."/>
            <person name="Lindquist E.A."/>
            <person name="Lipzen A."/>
            <person name="Lundell T."/>
            <person name="Morin E."/>
            <person name="Murat C."/>
            <person name="Riley R."/>
            <person name="Ohm R."/>
            <person name="Sun H."/>
            <person name="Tunlid A."/>
            <person name="Henrissat B."/>
            <person name="Grigoriev I.V."/>
            <person name="Hibbett D.S."/>
            <person name="Martin F."/>
        </authorList>
    </citation>
    <scope>NUCLEOTIDE SEQUENCE [LARGE SCALE GENOMIC DNA]</scope>
    <source>
        <strain evidence="3">F 1598</strain>
    </source>
</reference>
<dbReference type="EMBL" id="KN833211">
    <property type="protein sequence ID" value="KIM71789.1"/>
    <property type="molecule type" value="Genomic_DNA"/>
</dbReference>
<feature type="region of interest" description="Disordered" evidence="1">
    <location>
        <begin position="1"/>
        <end position="85"/>
    </location>
</feature>
<feature type="compositionally biased region" description="Polar residues" evidence="1">
    <location>
        <begin position="1"/>
        <end position="14"/>
    </location>
</feature>